<keyword evidence="3" id="KW-1185">Reference proteome</keyword>
<sequence length="155" mass="16142">MERADAMTTAGAPSAGTDHAPVAKAAVELVARCDAELLAAQLATDPAERFLHAHLAALRLAGALLLAADARPPRGRTRSAWDRLTAAEPGCAAWAAFFTSGARVRAAIDAGRPDTVDDAFASTWVAAAEDFRDAVCVRLGIDPFADLRSAMAWAS</sequence>
<organism evidence="2 3">
    <name type="scientific">Sanguibacter gelidistatuariae</name>
    <dbReference type="NCBI Taxonomy" id="1814289"/>
    <lineage>
        <taxon>Bacteria</taxon>
        <taxon>Bacillati</taxon>
        <taxon>Actinomycetota</taxon>
        <taxon>Actinomycetes</taxon>
        <taxon>Micrococcales</taxon>
        <taxon>Sanguibacteraceae</taxon>
        <taxon>Sanguibacter</taxon>
    </lineage>
</organism>
<dbReference type="InterPro" id="IPR040891">
    <property type="entry name" value="HEPN_SAV_6107"/>
</dbReference>
<feature type="domain" description="SAV-6107-like HEPN" evidence="1">
    <location>
        <begin position="40"/>
        <end position="135"/>
    </location>
</feature>
<dbReference type="Pfam" id="PF18726">
    <property type="entry name" value="HEPN_SAV_6107"/>
    <property type="match status" value="1"/>
</dbReference>
<evidence type="ECO:0000313" key="2">
    <source>
        <dbReference type="EMBL" id="SDC72229.1"/>
    </source>
</evidence>
<accession>A0A1G6NWQ7</accession>
<dbReference type="EMBL" id="FMYH01000003">
    <property type="protein sequence ID" value="SDC72229.1"/>
    <property type="molecule type" value="Genomic_DNA"/>
</dbReference>
<dbReference type="Proteomes" id="UP000199039">
    <property type="component" value="Unassembled WGS sequence"/>
</dbReference>
<proteinExistence type="predicted"/>
<evidence type="ECO:0000313" key="3">
    <source>
        <dbReference type="Proteomes" id="UP000199039"/>
    </source>
</evidence>
<evidence type="ECO:0000259" key="1">
    <source>
        <dbReference type="Pfam" id="PF18726"/>
    </source>
</evidence>
<dbReference type="STRING" id="1814289.SAMN05216410_2248"/>
<gene>
    <name evidence="2" type="ORF">SAMN05216410_2248</name>
</gene>
<name>A0A1G6NWQ7_9MICO</name>
<dbReference type="AlphaFoldDB" id="A0A1G6NWQ7"/>
<dbReference type="RefSeq" id="WP_093183178.1">
    <property type="nucleotide sequence ID" value="NZ_FMYH01000003.1"/>
</dbReference>
<protein>
    <recommendedName>
        <fullName evidence="1">SAV-6107-like HEPN domain-containing protein</fullName>
    </recommendedName>
</protein>
<dbReference type="OrthoDB" id="5148360at2"/>
<reference evidence="2 3" key="1">
    <citation type="submission" date="2016-09" db="EMBL/GenBank/DDBJ databases">
        <authorList>
            <person name="Capua I."/>
            <person name="De Benedictis P."/>
            <person name="Joannis T."/>
            <person name="Lombin L.H."/>
            <person name="Cattoli G."/>
        </authorList>
    </citation>
    <scope>NUCLEOTIDE SEQUENCE [LARGE SCALE GENOMIC DNA]</scope>
    <source>
        <strain evidence="2 3">ISLP-3</strain>
    </source>
</reference>